<evidence type="ECO:0000256" key="1">
    <source>
        <dbReference type="SAM" id="MobiDB-lite"/>
    </source>
</evidence>
<dbReference type="Proteomes" id="UP000556620">
    <property type="component" value="Unassembled WGS sequence"/>
</dbReference>
<dbReference type="InterPro" id="IPR055726">
    <property type="entry name" value="DUF7302"/>
</dbReference>
<feature type="region of interest" description="Disordered" evidence="1">
    <location>
        <begin position="51"/>
        <end position="83"/>
    </location>
</feature>
<name>A0A7W2JNT9_9PSED</name>
<gene>
    <name evidence="2" type="ORF">H4C44_24475</name>
</gene>
<sequence length="83" mass="8772">MKIKIEWGFVGQGPLLGSDTNKVVAGQVFDDANDEYAHTLIGKGLAVELDANGKPRVPKPKETKPAAPKEDKAAADKAADEAK</sequence>
<evidence type="ECO:0000313" key="3">
    <source>
        <dbReference type="Proteomes" id="UP000556620"/>
    </source>
</evidence>
<reference evidence="2 3" key="1">
    <citation type="submission" date="2020-07" db="EMBL/GenBank/DDBJ databases">
        <title>Diversity of carbapenemase encoding genes among Pseudomonas putida group clinical isolates in a tertiary Brazilian hospital.</title>
        <authorList>
            <person name="Alberto-Lei F."/>
            <person name="Nodari C.S."/>
            <person name="Streling A.P."/>
            <person name="Paulino J.T."/>
            <person name="Bessa-Neto F.O."/>
            <person name="Cayo R."/>
            <person name="Gales A.C."/>
        </authorList>
    </citation>
    <scope>NUCLEOTIDE SEQUENCE [LARGE SCALE GENOMIC DNA]</scope>
    <source>
        <strain evidence="2 3">14535</strain>
    </source>
</reference>
<dbReference type="EMBL" id="JACGCU010000065">
    <property type="protein sequence ID" value="MBA6062320.1"/>
    <property type="molecule type" value="Genomic_DNA"/>
</dbReference>
<dbReference type="AlphaFoldDB" id="A0A7W2JNT9"/>
<organism evidence="2 3">
    <name type="scientific">Pseudomonas juntendi</name>
    <dbReference type="NCBI Taxonomy" id="2666183"/>
    <lineage>
        <taxon>Bacteria</taxon>
        <taxon>Pseudomonadati</taxon>
        <taxon>Pseudomonadota</taxon>
        <taxon>Gammaproteobacteria</taxon>
        <taxon>Pseudomonadales</taxon>
        <taxon>Pseudomonadaceae</taxon>
        <taxon>Pseudomonas</taxon>
    </lineage>
</organism>
<protein>
    <submittedName>
        <fullName evidence="2">Uncharacterized protein</fullName>
    </submittedName>
</protein>
<evidence type="ECO:0000313" key="2">
    <source>
        <dbReference type="EMBL" id="MBA6062320.1"/>
    </source>
</evidence>
<proteinExistence type="predicted"/>
<dbReference type="RefSeq" id="WP_182369570.1">
    <property type="nucleotide sequence ID" value="NZ_JACGCU010000065.1"/>
</dbReference>
<dbReference type="Pfam" id="PF23976">
    <property type="entry name" value="DUF7302"/>
    <property type="match status" value="1"/>
</dbReference>
<accession>A0A7W2JNT9</accession>
<comment type="caution">
    <text evidence="2">The sequence shown here is derived from an EMBL/GenBank/DDBJ whole genome shotgun (WGS) entry which is preliminary data.</text>
</comment>
<feature type="compositionally biased region" description="Basic and acidic residues" evidence="1">
    <location>
        <begin position="59"/>
        <end position="83"/>
    </location>
</feature>